<dbReference type="WBParaSite" id="HCON_00088060-00001">
    <property type="protein sequence ID" value="HCON_00088060-00001"/>
    <property type="gene ID" value="HCON_00088060"/>
</dbReference>
<protein>
    <submittedName>
        <fullName evidence="5">BTB domain-containing protein</fullName>
    </submittedName>
</protein>
<reference evidence="5" key="1">
    <citation type="submission" date="2020-12" db="UniProtKB">
        <authorList>
            <consortium name="WormBaseParasite"/>
        </authorList>
    </citation>
    <scope>IDENTIFICATION</scope>
    <source>
        <strain evidence="5">MHco3</strain>
    </source>
</reference>
<dbReference type="Gene3D" id="3.30.710.10">
    <property type="entry name" value="Potassium Channel Kv1.1, Chain A"/>
    <property type="match status" value="1"/>
</dbReference>
<dbReference type="InterPro" id="IPR011333">
    <property type="entry name" value="SKP1/BTB/POZ_sf"/>
</dbReference>
<dbReference type="Pfam" id="PF00651">
    <property type="entry name" value="BTB"/>
    <property type="match status" value="1"/>
</dbReference>
<accession>A0A7I4YDD7</accession>
<dbReference type="PANTHER" id="PTHR45632">
    <property type="entry name" value="LD33804P"/>
    <property type="match status" value="1"/>
</dbReference>
<feature type="domain" description="BTB" evidence="3">
    <location>
        <begin position="22"/>
        <end position="87"/>
    </location>
</feature>
<dbReference type="SMART" id="SM00225">
    <property type="entry name" value="BTB"/>
    <property type="match status" value="1"/>
</dbReference>
<evidence type="ECO:0000259" key="3">
    <source>
        <dbReference type="PROSITE" id="PS50097"/>
    </source>
</evidence>
<dbReference type="PROSITE" id="PS50097">
    <property type="entry name" value="BTB"/>
    <property type="match status" value="1"/>
</dbReference>
<evidence type="ECO:0000256" key="2">
    <source>
        <dbReference type="ARBA" id="ARBA00022737"/>
    </source>
</evidence>
<dbReference type="SMART" id="SM00875">
    <property type="entry name" value="BACK"/>
    <property type="match status" value="1"/>
</dbReference>
<dbReference type="OrthoDB" id="5856479at2759"/>
<sequence length="275" mass="31326">SQTHNRSVVSRLTDLRNDGRFCDVTLIAKEFRINAHRVVLAAYSDYFKTLFTSEMENQQEVEMIDIEGAALNALIDFCYSGKIQISGVNVPSILHAACLLQLEEIKEACCEFLKKQLRTSNCLEVRECAANHSCRELVRCADDYILENFQDIVGTEEFHHLPINRLVQLLSIDELAVTLEEQVFRALLQWVEFDLSSRKQLLPKLLEYARYLLCRPEFLVNTVSKNALVMEDPTCHNLVDKAKDDLILQFSTLECSNTKGRRARACGMAAGVIYV</sequence>
<dbReference type="AlphaFoldDB" id="A0A7I4YDD7"/>
<proteinExistence type="predicted"/>
<dbReference type="Pfam" id="PF07707">
    <property type="entry name" value="BACK"/>
    <property type="match status" value="1"/>
</dbReference>
<keyword evidence="2" id="KW-0677">Repeat</keyword>
<evidence type="ECO:0000313" key="4">
    <source>
        <dbReference type="Proteomes" id="UP000025227"/>
    </source>
</evidence>
<organism evidence="4 5">
    <name type="scientific">Haemonchus contortus</name>
    <name type="common">Barber pole worm</name>
    <dbReference type="NCBI Taxonomy" id="6289"/>
    <lineage>
        <taxon>Eukaryota</taxon>
        <taxon>Metazoa</taxon>
        <taxon>Ecdysozoa</taxon>
        <taxon>Nematoda</taxon>
        <taxon>Chromadorea</taxon>
        <taxon>Rhabditida</taxon>
        <taxon>Rhabditina</taxon>
        <taxon>Rhabditomorpha</taxon>
        <taxon>Strongyloidea</taxon>
        <taxon>Trichostrongylidae</taxon>
        <taxon>Haemonchus</taxon>
    </lineage>
</organism>
<dbReference type="Gene3D" id="1.25.40.420">
    <property type="match status" value="1"/>
</dbReference>
<dbReference type="Proteomes" id="UP000025227">
    <property type="component" value="Unplaced"/>
</dbReference>
<dbReference type="InterPro" id="IPR011705">
    <property type="entry name" value="BACK"/>
</dbReference>
<dbReference type="PANTHER" id="PTHR45632:SF17">
    <property type="entry name" value="KELCH-LIKE PROTEIN 31"/>
    <property type="match status" value="1"/>
</dbReference>
<evidence type="ECO:0000313" key="5">
    <source>
        <dbReference type="WBParaSite" id="HCON_00088060-00001"/>
    </source>
</evidence>
<keyword evidence="1" id="KW-0880">Kelch repeat</keyword>
<evidence type="ECO:0000256" key="1">
    <source>
        <dbReference type="ARBA" id="ARBA00022441"/>
    </source>
</evidence>
<dbReference type="OMA" id="CLNIVEX"/>
<keyword evidence="4" id="KW-1185">Reference proteome</keyword>
<name>A0A7I4YDD7_HAECO</name>
<dbReference type="InterPro" id="IPR000210">
    <property type="entry name" value="BTB/POZ_dom"/>
</dbReference>
<dbReference type="FunFam" id="1.25.40.420:FF:000001">
    <property type="entry name" value="Kelch-like family member 12"/>
    <property type="match status" value="1"/>
</dbReference>
<dbReference type="SUPFAM" id="SSF54695">
    <property type="entry name" value="POZ domain"/>
    <property type="match status" value="1"/>
</dbReference>